<evidence type="ECO:0000313" key="10">
    <source>
        <dbReference type="EMBL" id="MBE9193112.1"/>
    </source>
</evidence>
<feature type="region of interest" description="Disordered" evidence="7">
    <location>
        <begin position="522"/>
        <end position="548"/>
    </location>
</feature>
<protein>
    <recommendedName>
        <fullName evidence="2">histidine kinase</fullName>
        <ecNumber evidence="2">2.7.13.3</ecNumber>
    </recommendedName>
</protein>
<dbReference type="InterPro" id="IPR036097">
    <property type="entry name" value="HisK_dim/P_sf"/>
</dbReference>
<feature type="modified residue" description="4-aspartylphosphate" evidence="6">
    <location>
        <position position="58"/>
    </location>
</feature>
<dbReference type="EMBL" id="JADEWN010000077">
    <property type="protein sequence ID" value="MBE9193112.1"/>
    <property type="molecule type" value="Genomic_DNA"/>
</dbReference>
<dbReference type="Gene3D" id="1.10.287.130">
    <property type="match status" value="1"/>
</dbReference>
<keyword evidence="5" id="KW-0902">Two-component regulatory system</keyword>
<comment type="catalytic activity">
    <reaction evidence="1">
        <text>ATP + protein L-histidine = ADP + protein N-phospho-L-histidine.</text>
        <dbReference type="EC" id="2.7.13.3"/>
    </reaction>
</comment>
<dbReference type="InterPro" id="IPR005467">
    <property type="entry name" value="His_kinase_dom"/>
</dbReference>
<dbReference type="SMART" id="SM00448">
    <property type="entry name" value="REC"/>
    <property type="match status" value="1"/>
</dbReference>
<dbReference type="Gene3D" id="3.40.50.2300">
    <property type="match status" value="1"/>
</dbReference>
<dbReference type="Pfam" id="PF02518">
    <property type="entry name" value="HATPase_c"/>
    <property type="match status" value="1"/>
</dbReference>
<dbReference type="EC" id="2.7.13.3" evidence="2"/>
<dbReference type="InterPro" id="IPR036890">
    <property type="entry name" value="HATPase_C_sf"/>
</dbReference>
<evidence type="ECO:0000256" key="7">
    <source>
        <dbReference type="SAM" id="MobiDB-lite"/>
    </source>
</evidence>
<sequence length="548" mass="60986">MVQQRTIVIIDDCLEDRDTYRRYLLKDDTYAYQIFGEECGEDGLELCNLVKPDVILLDFLLPDINGLEFLSELQLQMGKTNLPVIMLTGQGNEAIAVQAMKNGASDYLVKGETTAESLRLAIHSVIERTHLQTLLEQSEQRFRTSIETMLDCFGIFTSIRNAAGDIVDFAIEYVNDAACAFNSMSAQEQIGASLLSLPLFPQDELFNDFCQIVETGKPLTKEVLFYALNDEKYLSKALDIRATKLGDGFVIAWRNITDRKCLEQERAQLLIQEQLARTAAEAANKSKDVFLAMVSHELRNPLTAILMYTQLLQAHKLKEDQICRAYETIERNVRLQKQLIDDLLDVSRIVSGKLHLNMQLVDLGVILQAAIDTVRPAAETKDIQLELTIDSSPSHSKGVNSVYPSVLLFGDATRLQQVMWNLLSNAIKFTPHHGQVQVALKLCDRTIQVIVSDTGQGISSDLLPHVFERFRQAEGSIKQGGLGLGLAIVQHIVQLHGGSVKVESPGVEQGATFTIEFPKTSDCTERSAKGDRPSTHTTSDSLSRLKSD</sequence>
<dbReference type="InterPro" id="IPR004358">
    <property type="entry name" value="Sig_transdc_His_kin-like_C"/>
</dbReference>
<name>A0ABR9UXS2_9CHRO</name>
<reference evidence="10 11" key="1">
    <citation type="submission" date="2020-10" db="EMBL/GenBank/DDBJ databases">
        <authorList>
            <person name="Castelo-Branco R."/>
            <person name="Eusebio N."/>
            <person name="Adriana R."/>
            <person name="Vieira A."/>
            <person name="Brugerolle De Fraissinette N."/>
            <person name="Rezende De Castro R."/>
            <person name="Schneider M.P."/>
            <person name="Vasconcelos V."/>
            <person name="Leao P.N."/>
        </authorList>
    </citation>
    <scope>NUCLEOTIDE SEQUENCE [LARGE SCALE GENOMIC DNA]</scope>
    <source>
        <strain evidence="10 11">LEGE 06123</strain>
    </source>
</reference>
<evidence type="ECO:0000256" key="1">
    <source>
        <dbReference type="ARBA" id="ARBA00000085"/>
    </source>
</evidence>
<dbReference type="SUPFAM" id="SSF55874">
    <property type="entry name" value="ATPase domain of HSP90 chaperone/DNA topoisomerase II/histidine kinase"/>
    <property type="match status" value="1"/>
</dbReference>
<dbReference type="PRINTS" id="PR00344">
    <property type="entry name" value="BCTRLSENSOR"/>
</dbReference>
<dbReference type="PROSITE" id="PS50109">
    <property type="entry name" value="HIS_KIN"/>
    <property type="match status" value="1"/>
</dbReference>
<dbReference type="SMART" id="SM00388">
    <property type="entry name" value="HisKA"/>
    <property type="match status" value="1"/>
</dbReference>
<feature type="compositionally biased region" description="Basic and acidic residues" evidence="7">
    <location>
        <begin position="522"/>
        <end position="534"/>
    </location>
</feature>
<dbReference type="Gene3D" id="3.30.565.10">
    <property type="entry name" value="Histidine kinase-like ATPase, C-terminal domain"/>
    <property type="match status" value="1"/>
</dbReference>
<evidence type="ECO:0000256" key="3">
    <source>
        <dbReference type="ARBA" id="ARBA00022553"/>
    </source>
</evidence>
<keyword evidence="4" id="KW-0808">Transferase</keyword>
<dbReference type="CDD" id="cd00082">
    <property type="entry name" value="HisKA"/>
    <property type="match status" value="1"/>
</dbReference>
<dbReference type="Gene3D" id="3.30.450.20">
    <property type="entry name" value="PAS domain"/>
    <property type="match status" value="1"/>
</dbReference>
<evidence type="ECO:0000259" key="8">
    <source>
        <dbReference type="PROSITE" id="PS50109"/>
    </source>
</evidence>
<accession>A0ABR9UXS2</accession>
<keyword evidence="11" id="KW-1185">Reference proteome</keyword>
<evidence type="ECO:0000256" key="6">
    <source>
        <dbReference type="PROSITE-ProRule" id="PRU00169"/>
    </source>
</evidence>
<evidence type="ECO:0000259" key="9">
    <source>
        <dbReference type="PROSITE" id="PS50110"/>
    </source>
</evidence>
<keyword evidence="4" id="KW-0418">Kinase</keyword>
<dbReference type="InterPro" id="IPR035965">
    <property type="entry name" value="PAS-like_dom_sf"/>
</dbReference>
<dbReference type="PROSITE" id="PS50110">
    <property type="entry name" value="RESPONSE_REGULATORY"/>
    <property type="match status" value="1"/>
</dbReference>
<dbReference type="CDD" id="cd00156">
    <property type="entry name" value="REC"/>
    <property type="match status" value="1"/>
</dbReference>
<evidence type="ECO:0000313" key="11">
    <source>
        <dbReference type="Proteomes" id="UP000651156"/>
    </source>
</evidence>
<dbReference type="Proteomes" id="UP000651156">
    <property type="component" value="Unassembled WGS sequence"/>
</dbReference>
<dbReference type="PANTHER" id="PTHR43547">
    <property type="entry name" value="TWO-COMPONENT HISTIDINE KINASE"/>
    <property type="match status" value="1"/>
</dbReference>
<feature type="domain" description="Histidine kinase" evidence="8">
    <location>
        <begin position="293"/>
        <end position="521"/>
    </location>
</feature>
<dbReference type="InterPro" id="IPR011006">
    <property type="entry name" value="CheY-like_superfamily"/>
</dbReference>
<dbReference type="RefSeq" id="WP_193934505.1">
    <property type="nucleotide sequence ID" value="NZ_CAWPMZ010000125.1"/>
</dbReference>
<dbReference type="SUPFAM" id="SSF52172">
    <property type="entry name" value="CheY-like"/>
    <property type="match status" value="1"/>
</dbReference>
<feature type="domain" description="Response regulatory" evidence="9">
    <location>
        <begin position="6"/>
        <end position="125"/>
    </location>
</feature>
<dbReference type="Pfam" id="PF00512">
    <property type="entry name" value="HisKA"/>
    <property type="match status" value="1"/>
</dbReference>
<gene>
    <name evidence="10" type="ORF">IQ230_22720</name>
</gene>
<dbReference type="SUPFAM" id="SSF55785">
    <property type="entry name" value="PYP-like sensor domain (PAS domain)"/>
    <property type="match status" value="1"/>
</dbReference>
<dbReference type="CDD" id="cd00075">
    <property type="entry name" value="HATPase"/>
    <property type="match status" value="1"/>
</dbReference>
<dbReference type="InterPro" id="IPR001789">
    <property type="entry name" value="Sig_transdc_resp-reg_receiver"/>
</dbReference>
<evidence type="ECO:0000256" key="5">
    <source>
        <dbReference type="ARBA" id="ARBA00023012"/>
    </source>
</evidence>
<evidence type="ECO:0000256" key="2">
    <source>
        <dbReference type="ARBA" id="ARBA00012438"/>
    </source>
</evidence>
<dbReference type="PANTHER" id="PTHR43547:SF2">
    <property type="entry name" value="HYBRID SIGNAL TRANSDUCTION HISTIDINE KINASE C"/>
    <property type="match status" value="1"/>
</dbReference>
<dbReference type="InterPro" id="IPR003661">
    <property type="entry name" value="HisK_dim/P_dom"/>
</dbReference>
<comment type="caution">
    <text evidence="10">The sequence shown here is derived from an EMBL/GenBank/DDBJ whole genome shotgun (WGS) entry which is preliminary data.</text>
</comment>
<organism evidence="10 11">
    <name type="scientific">Gloeocapsopsis crepidinum LEGE 06123</name>
    <dbReference type="NCBI Taxonomy" id="588587"/>
    <lineage>
        <taxon>Bacteria</taxon>
        <taxon>Bacillati</taxon>
        <taxon>Cyanobacteriota</taxon>
        <taxon>Cyanophyceae</taxon>
        <taxon>Oscillatoriophycideae</taxon>
        <taxon>Chroococcales</taxon>
        <taxon>Chroococcaceae</taxon>
        <taxon>Gloeocapsopsis</taxon>
    </lineage>
</organism>
<dbReference type="InterPro" id="IPR003594">
    <property type="entry name" value="HATPase_dom"/>
</dbReference>
<dbReference type="Pfam" id="PF00072">
    <property type="entry name" value="Response_reg"/>
    <property type="match status" value="1"/>
</dbReference>
<proteinExistence type="predicted"/>
<keyword evidence="3 6" id="KW-0597">Phosphoprotein</keyword>
<dbReference type="SUPFAM" id="SSF47384">
    <property type="entry name" value="Homodimeric domain of signal transducing histidine kinase"/>
    <property type="match status" value="1"/>
</dbReference>
<evidence type="ECO:0000256" key="4">
    <source>
        <dbReference type="ARBA" id="ARBA00022777"/>
    </source>
</evidence>
<dbReference type="SMART" id="SM00387">
    <property type="entry name" value="HATPase_c"/>
    <property type="match status" value="1"/>
</dbReference>